<comment type="caution">
    <text evidence="2">The sequence shown here is derived from an EMBL/GenBank/DDBJ whole genome shotgun (WGS) entry which is preliminary data.</text>
</comment>
<dbReference type="InterPro" id="IPR035437">
    <property type="entry name" value="SNase_OB-fold_sf"/>
</dbReference>
<dbReference type="EMBL" id="LAZR01026383">
    <property type="protein sequence ID" value="KKL68927.1"/>
    <property type="molecule type" value="Genomic_DNA"/>
</dbReference>
<accession>A0A0F9H0U1</accession>
<sequence>MAHDFKLFPELTNNQMAFYYFDSPHKQILEGFIGTVTDVHDGDTIKVKTDFRNFDTRIRFANIAAPELKESGGKNSQTWLQKRILGKEVYVHINPKNRVGKWGRLLGTINEGGLDVGLESILFGHSIPFSEINAGGI</sequence>
<organism evidence="2">
    <name type="scientific">marine sediment metagenome</name>
    <dbReference type="NCBI Taxonomy" id="412755"/>
    <lineage>
        <taxon>unclassified sequences</taxon>
        <taxon>metagenomes</taxon>
        <taxon>ecological metagenomes</taxon>
    </lineage>
</organism>
<dbReference type="AlphaFoldDB" id="A0A0F9H0U1"/>
<dbReference type="Gene3D" id="2.40.50.90">
    <property type="match status" value="1"/>
</dbReference>
<dbReference type="PROSITE" id="PS50830">
    <property type="entry name" value="TNASE_3"/>
    <property type="match status" value="1"/>
</dbReference>
<evidence type="ECO:0000313" key="2">
    <source>
        <dbReference type="EMBL" id="KKL68927.1"/>
    </source>
</evidence>
<protein>
    <recommendedName>
        <fullName evidence="1">TNase-like domain-containing protein</fullName>
    </recommendedName>
</protein>
<proteinExistence type="predicted"/>
<evidence type="ECO:0000259" key="1">
    <source>
        <dbReference type="PROSITE" id="PS50830"/>
    </source>
</evidence>
<name>A0A0F9H0U1_9ZZZZ</name>
<gene>
    <name evidence="2" type="ORF">LCGC14_2120080</name>
</gene>
<dbReference type="InterPro" id="IPR016071">
    <property type="entry name" value="Staphylococal_nuclease_OB-fold"/>
</dbReference>
<reference evidence="2" key="1">
    <citation type="journal article" date="2015" name="Nature">
        <title>Complex archaea that bridge the gap between prokaryotes and eukaryotes.</title>
        <authorList>
            <person name="Spang A."/>
            <person name="Saw J.H."/>
            <person name="Jorgensen S.L."/>
            <person name="Zaremba-Niedzwiedzka K."/>
            <person name="Martijn J."/>
            <person name="Lind A.E."/>
            <person name="van Eijk R."/>
            <person name="Schleper C."/>
            <person name="Guy L."/>
            <person name="Ettema T.J."/>
        </authorList>
    </citation>
    <scope>NUCLEOTIDE SEQUENCE</scope>
</reference>
<feature type="domain" description="TNase-like" evidence="1">
    <location>
        <begin position="30"/>
        <end position="126"/>
    </location>
</feature>
<dbReference type="SUPFAM" id="SSF50199">
    <property type="entry name" value="Staphylococcal nuclease"/>
    <property type="match status" value="1"/>
</dbReference>